<feature type="compositionally biased region" description="Basic and acidic residues" evidence="1">
    <location>
        <begin position="90"/>
        <end position="100"/>
    </location>
</feature>
<feature type="chain" id="PRO_5005321924" evidence="2">
    <location>
        <begin position="21"/>
        <end position="176"/>
    </location>
</feature>
<reference evidence="3 4" key="1">
    <citation type="submission" date="2011-08" db="EMBL/GenBank/DDBJ databases">
        <title>The Genome Sequence of Plasmodium vivax India VII.</title>
        <authorList>
            <consortium name="The Broad Institute Genome Sequencing Platform"/>
            <consortium name="The Broad Institute Genome Sequencing Center for Infectious Disease"/>
            <person name="Neafsey D."/>
            <person name="Carlton J."/>
            <person name="Barnwell J."/>
            <person name="Collins W."/>
            <person name="Escalante A."/>
            <person name="Mullikin J."/>
            <person name="Saul A."/>
            <person name="Guigo R."/>
            <person name="Camara F."/>
            <person name="Young S.K."/>
            <person name="Zeng Q."/>
            <person name="Gargeya S."/>
            <person name="Fitzgerald M."/>
            <person name="Haas B."/>
            <person name="Abouelleil A."/>
            <person name="Alvarado L."/>
            <person name="Arachchi H.M."/>
            <person name="Berlin A."/>
            <person name="Brown A."/>
            <person name="Chapman S.B."/>
            <person name="Chen Z."/>
            <person name="Dunbar C."/>
            <person name="Freedman E."/>
            <person name="Gearin G."/>
            <person name="Gellesch M."/>
            <person name="Goldberg J."/>
            <person name="Griggs A."/>
            <person name="Gujja S."/>
            <person name="Heiman D."/>
            <person name="Howarth C."/>
            <person name="Larson L."/>
            <person name="Lui A."/>
            <person name="MacDonald P.J.P."/>
            <person name="Montmayeur A."/>
            <person name="Murphy C."/>
            <person name="Neiman D."/>
            <person name="Pearson M."/>
            <person name="Priest M."/>
            <person name="Roberts A."/>
            <person name="Saif S."/>
            <person name="Shea T."/>
            <person name="Shenoy N."/>
            <person name="Sisk P."/>
            <person name="Stolte C."/>
            <person name="Sykes S."/>
            <person name="Wortman J."/>
            <person name="Nusbaum C."/>
            <person name="Birren B."/>
        </authorList>
    </citation>
    <scope>NUCLEOTIDE SEQUENCE [LARGE SCALE GENOMIC DNA]</scope>
    <source>
        <strain evidence="3 4">India VII</strain>
    </source>
</reference>
<name>A0A0J9S4H2_PLAVI</name>
<evidence type="ECO:0000313" key="3">
    <source>
        <dbReference type="EMBL" id="KMZ77616.1"/>
    </source>
</evidence>
<feature type="compositionally biased region" description="Low complexity" evidence="1">
    <location>
        <begin position="104"/>
        <end position="121"/>
    </location>
</feature>
<gene>
    <name evidence="3" type="ORF">PVIIG_01585</name>
</gene>
<sequence length="176" mass="19596">MSNFCMRIFVFTLLIWTLYGSSKDNVGEECSYQSNRRKTLHLRDGRTLSEVASSEIHSGCDNESAKLSNTVKSEKTGVDGEASSGSTHQPTDEKVAEDKKHLKGTGNNVNGTRNNVNGTGNKVDGTKSKSYRTKRDDIPITPLFFAELLLKEPEKGIDIMMLYAGGFLKYARNRFF</sequence>
<protein>
    <submittedName>
        <fullName evidence="3">Uncharacterized protein</fullName>
    </submittedName>
</protein>
<keyword evidence="2" id="KW-0732">Signal</keyword>
<dbReference type="OrthoDB" id="382803at2759"/>
<evidence type="ECO:0000313" key="4">
    <source>
        <dbReference type="Proteomes" id="UP000053562"/>
    </source>
</evidence>
<feature type="signal peptide" evidence="2">
    <location>
        <begin position="1"/>
        <end position="20"/>
    </location>
</feature>
<accession>A0A0J9S4H2</accession>
<dbReference type="Proteomes" id="UP000053562">
    <property type="component" value="Unassembled WGS sequence"/>
</dbReference>
<feature type="region of interest" description="Disordered" evidence="1">
    <location>
        <begin position="74"/>
        <end position="129"/>
    </location>
</feature>
<evidence type="ECO:0000256" key="2">
    <source>
        <dbReference type="SAM" id="SignalP"/>
    </source>
</evidence>
<dbReference type="AlphaFoldDB" id="A0A0J9S4H2"/>
<dbReference type="EMBL" id="KQ234389">
    <property type="protein sequence ID" value="KMZ77616.1"/>
    <property type="molecule type" value="Genomic_DNA"/>
</dbReference>
<organism evidence="3 4">
    <name type="scientific">Plasmodium vivax India VII</name>
    <dbReference type="NCBI Taxonomy" id="1077284"/>
    <lineage>
        <taxon>Eukaryota</taxon>
        <taxon>Sar</taxon>
        <taxon>Alveolata</taxon>
        <taxon>Apicomplexa</taxon>
        <taxon>Aconoidasida</taxon>
        <taxon>Haemosporida</taxon>
        <taxon>Plasmodiidae</taxon>
        <taxon>Plasmodium</taxon>
        <taxon>Plasmodium (Plasmodium)</taxon>
    </lineage>
</organism>
<proteinExistence type="predicted"/>
<evidence type="ECO:0000256" key="1">
    <source>
        <dbReference type="SAM" id="MobiDB-lite"/>
    </source>
</evidence>